<accession>A0A0V1LEC4</accession>
<reference evidence="1 2" key="1">
    <citation type="submission" date="2015-05" db="EMBL/GenBank/DDBJ databases">
        <title>Evolution of Trichinella species and genotypes.</title>
        <authorList>
            <person name="Korhonen P.K."/>
            <person name="Edoardo P."/>
            <person name="Giuseppe L.R."/>
            <person name="Gasser R.B."/>
        </authorList>
    </citation>
    <scope>NUCLEOTIDE SEQUENCE [LARGE SCALE GENOMIC DNA]</scope>
    <source>
        <strain evidence="1">ISS10</strain>
    </source>
</reference>
<evidence type="ECO:0000313" key="2">
    <source>
        <dbReference type="Proteomes" id="UP000054721"/>
    </source>
</evidence>
<proteinExistence type="predicted"/>
<evidence type="ECO:0000313" key="1">
    <source>
        <dbReference type="EMBL" id="KRZ57851.1"/>
    </source>
</evidence>
<organism evidence="1 2">
    <name type="scientific">Trichinella nativa</name>
    <dbReference type="NCBI Taxonomy" id="6335"/>
    <lineage>
        <taxon>Eukaryota</taxon>
        <taxon>Metazoa</taxon>
        <taxon>Ecdysozoa</taxon>
        <taxon>Nematoda</taxon>
        <taxon>Enoplea</taxon>
        <taxon>Dorylaimia</taxon>
        <taxon>Trichinellida</taxon>
        <taxon>Trichinellidae</taxon>
        <taxon>Trichinella</taxon>
    </lineage>
</organism>
<comment type="caution">
    <text evidence="1">The sequence shown here is derived from an EMBL/GenBank/DDBJ whole genome shotgun (WGS) entry which is preliminary data.</text>
</comment>
<dbReference type="AlphaFoldDB" id="A0A0V1LEC4"/>
<dbReference type="EMBL" id="JYDW01000067">
    <property type="protein sequence ID" value="KRZ57851.1"/>
    <property type="molecule type" value="Genomic_DNA"/>
</dbReference>
<name>A0A0V1LEC4_9BILA</name>
<keyword evidence="2" id="KW-1185">Reference proteome</keyword>
<sequence>METLSITTKTISCKKFTTTCRAIKVNNSKGCLELTGYIFLLVIQISIIEQLAEANTTVDYEHGMEWKIMLTTKDTGQKSPPSP</sequence>
<dbReference type="Proteomes" id="UP000054721">
    <property type="component" value="Unassembled WGS sequence"/>
</dbReference>
<protein>
    <submittedName>
        <fullName evidence="1">Uncharacterized protein</fullName>
    </submittedName>
</protein>
<gene>
    <name evidence="1" type="ORF">T02_11776</name>
</gene>